<dbReference type="Pfam" id="PF00743">
    <property type="entry name" value="FMO-like"/>
    <property type="match status" value="1"/>
</dbReference>
<comment type="cofactor">
    <cofactor evidence="1">
        <name>FAD</name>
        <dbReference type="ChEBI" id="CHEBI:57692"/>
    </cofactor>
</comment>
<keyword evidence="3" id="KW-0285">Flavoprotein</keyword>
<keyword evidence="6 8" id="KW-0560">Oxidoreductase</keyword>
<gene>
    <name evidence="8" type="ORF">Q2T77_18290</name>
</gene>
<evidence type="ECO:0000256" key="5">
    <source>
        <dbReference type="ARBA" id="ARBA00022857"/>
    </source>
</evidence>
<accession>A0ABT8S5P8</accession>
<reference evidence="8" key="1">
    <citation type="submission" date="2023-06" db="EMBL/GenBank/DDBJ databases">
        <authorList>
            <person name="Jiang Y."/>
            <person name="Liu Q."/>
        </authorList>
    </citation>
    <scope>NUCLEOTIDE SEQUENCE</scope>
    <source>
        <strain evidence="8">CGMCC 1.12090</strain>
    </source>
</reference>
<dbReference type="Proteomes" id="UP001169027">
    <property type="component" value="Unassembled WGS sequence"/>
</dbReference>
<dbReference type="PANTHER" id="PTHR43098:SF3">
    <property type="entry name" value="L-ORNITHINE N(5)-MONOOXYGENASE-RELATED"/>
    <property type="match status" value="1"/>
</dbReference>
<dbReference type="PRINTS" id="PR00411">
    <property type="entry name" value="PNDRDTASEI"/>
</dbReference>
<dbReference type="EC" id="1.14.13.-" evidence="8"/>
<protein>
    <submittedName>
        <fullName evidence="8">NAD(P)/FAD-dependent oxidoreductase</fullName>
        <ecNumber evidence="8">1.14.13.-</ecNumber>
    </submittedName>
</protein>
<name>A0ABT8S5P8_9BURK</name>
<dbReference type="InterPro" id="IPR036188">
    <property type="entry name" value="FAD/NAD-bd_sf"/>
</dbReference>
<evidence type="ECO:0000313" key="9">
    <source>
        <dbReference type="Proteomes" id="UP001169027"/>
    </source>
</evidence>
<evidence type="ECO:0000256" key="2">
    <source>
        <dbReference type="ARBA" id="ARBA00010139"/>
    </source>
</evidence>
<evidence type="ECO:0000256" key="3">
    <source>
        <dbReference type="ARBA" id="ARBA00022630"/>
    </source>
</evidence>
<keyword evidence="4" id="KW-0274">FAD</keyword>
<dbReference type="PANTHER" id="PTHR43098">
    <property type="entry name" value="L-ORNITHINE N(5)-MONOOXYGENASE-RELATED"/>
    <property type="match status" value="1"/>
</dbReference>
<organism evidence="8 9">
    <name type="scientific">Variovorax ginsengisoli</name>
    <dbReference type="NCBI Taxonomy" id="363844"/>
    <lineage>
        <taxon>Bacteria</taxon>
        <taxon>Pseudomonadati</taxon>
        <taxon>Pseudomonadota</taxon>
        <taxon>Betaproteobacteria</taxon>
        <taxon>Burkholderiales</taxon>
        <taxon>Comamonadaceae</taxon>
        <taxon>Variovorax</taxon>
    </lineage>
</organism>
<dbReference type="SUPFAM" id="SSF51905">
    <property type="entry name" value="FAD/NAD(P)-binding domain"/>
    <property type="match status" value="2"/>
</dbReference>
<dbReference type="InterPro" id="IPR050775">
    <property type="entry name" value="FAD-binding_Monooxygenases"/>
</dbReference>
<proteinExistence type="inferred from homology"/>
<evidence type="ECO:0000256" key="6">
    <source>
        <dbReference type="ARBA" id="ARBA00023002"/>
    </source>
</evidence>
<evidence type="ECO:0000256" key="1">
    <source>
        <dbReference type="ARBA" id="ARBA00001974"/>
    </source>
</evidence>
<evidence type="ECO:0000256" key="4">
    <source>
        <dbReference type="ARBA" id="ARBA00022827"/>
    </source>
</evidence>
<keyword evidence="9" id="KW-1185">Reference proteome</keyword>
<comment type="caution">
    <text evidence="8">The sequence shown here is derived from an EMBL/GenBank/DDBJ whole genome shotgun (WGS) entry which is preliminary data.</text>
</comment>
<comment type="similarity">
    <text evidence="2">Belongs to the FAD-binding monooxygenase family.</text>
</comment>
<sequence>MNADTSKNLNTALAQNGPGTRRVDVLVVGGGFGGMYAVYRFREMGLRLQAFEAGGDLGGVWYWNRYPGARVDLPSIDYSYSFSPEIEQEWTWSEQFAAQPELLRYIDFVASKLSLRPHFQFDTRVNRANWDAARGLWVLKTDRGETWEAPYCVMATGPLSVPKEPDIPGVKRFKGRLLHAARWPHEPVSYEGQRVGVIGTGSTGIQIVQEIGPQAGELFVFQRTPSFTMPMRNVELDAEYVAEVKRHYPGIREAARNSAVGGTRPQSTRAFFSVTRAQRQALLEDAWKQGGLAMLGTFSDLMLNEEANEQVAEFVRNRIPEIVKDPVVAEKLKPKGYPIFARRPCLDSSYYETYNLPNVHLKDCLADPIVEVTEKGVRTESGEVELDMLILATGYDGLTGAMMAFEVTGRDGRTVNDKWKEGARSYLGLMMEGFPNLFMTTGPNGPAALANIIRISEHDVDWIAGAITHMHKNGLKTIEPTPKAEEDWMGVVRNLAKRSLINKAKTWWVGANVKDKPQGLTLFTGGFHAYRQYTAAAAHDGYASFSFGPAKADAEAEPRFAAADPVAGV</sequence>
<dbReference type="Gene3D" id="3.50.50.60">
    <property type="entry name" value="FAD/NAD(P)-binding domain"/>
    <property type="match status" value="2"/>
</dbReference>
<keyword evidence="5" id="KW-0521">NADP</keyword>
<dbReference type="GO" id="GO:0016491">
    <property type="term" value="F:oxidoreductase activity"/>
    <property type="evidence" value="ECO:0007669"/>
    <property type="project" value="UniProtKB-KW"/>
</dbReference>
<dbReference type="InterPro" id="IPR020946">
    <property type="entry name" value="Flavin_mOase-like"/>
</dbReference>
<keyword evidence="7" id="KW-0503">Monooxygenase</keyword>
<dbReference type="EMBL" id="JAUKVY010000013">
    <property type="protein sequence ID" value="MDO1534241.1"/>
    <property type="molecule type" value="Genomic_DNA"/>
</dbReference>
<dbReference type="RefSeq" id="WP_301811686.1">
    <property type="nucleotide sequence ID" value="NZ_JAUJZH010000013.1"/>
</dbReference>
<evidence type="ECO:0000256" key="7">
    <source>
        <dbReference type="ARBA" id="ARBA00023033"/>
    </source>
</evidence>
<evidence type="ECO:0000313" key="8">
    <source>
        <dbReference type="EMBL" id="MDO1534241.1"/>
    </source>
</evidence>